<dbReference type="Pfam" id="PF13116">
    <property type="entry name" value="YhdP"/>
    <property type="match status" value="1"/>
</dbReference>
<accession>A0A455U4S4</accession>
<sequence>MHVGQQEGRWGVDAALTNVEVSPWQHAPGGGPLDAWVQARDFRGRVLFSSHGDSTLYFPEFFADPMQLRRAEGEVEWVYDGPNTMVSGKRLSVDWDGAQVVGGFGLITGNQRGHFGLDLDFSEVDALERPLAQWLPLSVMDDDLRDWLLDDIGGYVTEGSLQLSQPLGNDVTTEDFTATLELAITQGHLPIAPGWPSLDDVKGRLIWQDRVLEAEIEHAQSHGVTASEGELVMENDTLNLSGQLQADGTALTAFLQTMPDIDLSQLSDLSVTGDVNGDIALSLPLDIPEALQLEINALPRFSEVVYQPLDLPLQAVEGDLAWLQNGESRGLVGEASGQLLGGEIAADFNTQRDAIALQGNLATSELFELAGVSGRQGRLPLEGQLQWQGNISLLPTPTLRMDSRLMGITSRLPDPLPRLPSSHGL</sequence>
<reference evidence="2 3" key="1">
    <citation type="journal article" date="2019" name="Microbiol. Resour. Announc.">
        <title>Complete Genome Sequence of Halomonas sulfidaeris Strain Esulfide1 Isolated from a Metal Sulfide Rock at a Depth of 2,200 Meters, Obtained Using Nanopore Sequencing.</title>
        <authorList>
            <person name="Saito M."/>
            <person name="Nishigata A."/>
            <person name="Galipon J."/>
            <person name="Arakawa K."/>
        </authorList>
    </citation>
    <scope>NUCLEOTIDE SEQUENCE [LARGE SCALE GENOMIC DNA]</scope>
    <source>
        <strain evidence="2 3">ATCC BAA-803</strain>
    </source>
</reference>
<feature type="domain" description="YhdP central" evidence="1">
    <location>
        <begin position="5"/>
        <end position="416"/>
    </location>
</feature>
<dbReference type="AlphaFoldDB" id="A0A455U4S4"/>
<evidence type="ECO:0000313" key="2">
    <source>
        <dbReference type="EMBL" id="BBI61096.1"/>
    </source>
</evidence>
<dbReference type="Proteomes" id="UP000320231">
    <property type="component" value="Chromosome"/>
</dbReference>
<dbReference type="InterPro" id="IPR011836">
    <property type="entry name" value="YhdP"/>
</dbReference>
<proteinExistence type="predicted"/>
<protein>
    <recommendedName>
        <fullName evidence="1">YhdP central domain-containing protein</fullName>
    </recommendedName>
</protein>
<evidence type="ECO:0000313" key="3">
    <source>
        <dbReference type="Proteomes" id="UP000320231"/>
    </source>
</evidence>
<dbReference type="PANTHER" id="PTHR38690:SF1">
    <property type="entry name" value="PROTEASE"/>
    <property type="match status" value="1"/>
</dbReference>
<dbReference type="InterPro" id="IPR025263">
    <property type="entry name" value="YhdP_central"/>
</dbReference>
<dbReference type="EMBL" id="AP019514">
    <property type="protein sequence ID" value="BBI61096.1"/>
    <property type="molecule type" value="Genomic_DNA"/>
</dbReference>
<name>A0A455U4S4_9GAMM</name>
<organism evidence="2 3">
    <name type="scientific">Vreelandella sulfidaeris</name>
    <dbReference type="NCBI Taxonomy" id="115553"/>
    <lineage>
        <taxon>Bacteria</taxon>
        <taxon>Pseudomonadati</taxon>
        <taxon>Pseudomonadota</taxon>
        <taxon>Gammaproteobacteria</taxon>
        <taxon>Oceanospirillales</taxon>
        <taxon>Halomonadaceae</taxon>
        <taxon>Vreelandella</taxon>
    </lineage>
</organism>
<dbReference type="KEGG" id="hsr:HSBAA_24020"/>
<evidence type="ECO:0000259" key="1">
    <source>
        <dbReference type="Pfam" id="PF13116"/>
    </source>
</evidence>
<dbReference type="PANTHER" id="PTHR38690">
    <property type="entry name" value="PROTEASE-RELATED"/>
    <property type="match status" value="1"/>
</dbReference>
<gene>
    <name evidence="2" type="ORF">HSBAA_24020</name>
</gene>